<accession>A0A2G5VSH2</accession>
<comment type="caution">
    <text evidence="2">The sequence shown here is derived from an EMBL/GenBank/DDBJ whole genome shotgun (WGS) entry which is preliminary data.</text>
</comment>
<feature type="region of interest" description="Disordered" evidence="1">
    <location>
        <begin position="152"/>
        <end position="184"/>
    </location>
</feature>
<feature type="compositionally biased region" description="Basic and acidic residues" evidence="1">
    <location>
        <begin position="116"/>
        <end position="134"/>
    </location>
</feature>
<evidence type="ECO:0000256" key="1">
    <source>
        <dbReference type="SAM" id="MobiDB-lite"/>
    </source>
</evidence>
<dbReference type="Proteomes" id="UP000230233">
    <property type="component" value="Chromosome I"/>
</dbReference>
<dbReference type="EMBL" id="PDUG01000001">
    <property type="protein sequence ID" value="PIC54641.1"/>
    <property type="molecule type" value="Genomic_DNA"/>
</dbReference>
<evidence type="ECO:0000313" key="2">
    <source>
        <dbReference type="EMBL" id="PIC54641.1"/>
    </source>
</evidence>
<feature type="region of interest" description="Disordered" evidence="1">
    <location>
        <begin position="105"/>
        <end position="134"/>
    </location>
</feature>
<organism evidence="2 3">
    <name type="scientific">Caenorhabditis nigoni</name>
    <dbReference type="NCBI Taxonomy" id="1611254"/>
    <lineage>
        <taxon>Eukaryota</taxon>
        <taxon>Metazoa</taxon>
        <taxon>Ecdysozoa</taxon>
        <taxon>Nematoda</taxon>
        <taxon>Chromadorea</taxon>
        <taxon>Rhabditida</taxon>
        <taxon>Rhabditina</taxon>
        <taxon>Rhabditomorpha</taxon>
        <taxon>Rhabditoidea</taxon>
        <taxon>Rhabditidae</taxon>
        <taxon>Peloderinae</taxon>
        <taxon>Caenorhabditis</taxon>
    </lineage>
</organism>
<dbReference type="AlphaFoldDB" id="A0A2G5VSH2"/>
<dbReference type="STRING" id="1611254.A0A2G5VSH2"/>
<evidence type="ECO:0008006" key="4">
    <source>
        <dbReference type="Google" id="ProtNLM"/>
    </source>
</evidence>
<evidence type="ECO:0000313" key="3">
    <source>
        <dbReference type="Proteomes" id="UP000230233"/>
    </source>
</evidence>
<proteinExistence type="predicted"/>
<name>A0A2G5VSH2_9PELO</name>
<dbReference type="OrthoDB" id="343092at2759"/>
<keyword evidence="3" id="KW-1185">Reference proteome</keyword>
<protein>
    <recommendedName>
        <fullName evidence="4">ERCC4 domain-containing protein</fullName>
    </recommendedName>
</protein>
<gene>
    <name evidence="2" type="primary">Cni-eme-1</name>
    <name evidence="2" type="synonym">Cnig_chr_I.g381</name>
    <name evidence="2" type="ORF">B9Z55_000381</name>
</gene>
<sequence>MADDDAICLSDDDVDECIVIEESTVITTEKKEEICTSSYSLMESINNRPRSQPIRSKTWLDDEMSELDRLIQKKQKFSTPGDNFGEIDFGDFQAVTSSGFATSSEFAATSSSNSIRPEKRKLTEDEKEKQKNFEKSGISKFKFQELKESAKRMRDAEKERKAAEKDQKKGEIQKKKEEKEREKEQRRIEREISAALNSKCEQYTYCHVGKTVLDTIPGLEAELKLVYADRKIADQLKIDKNLGTRIEWRRKCIELKEDDEGKNERFEYMSTQNLFAVVVPAGTLKDVIESGTLTDFIEEQRAGFQNGRCTMLIVAFGKLEFQKKRIHRISLEIYETHRAQFVQIDSIPELALFSAQYLRSLARREKKRMEEKTSEDSGASGGAGAHKLQYLGEKGIVMGSRREIVSDWWSKMLSTIDRLSDSQRRALIELIPDPIEGIDKYSKMDYSEAIQEIGDVVAENGRRVGPIMAHRILTMLTDETGNSIVE</sequence>
<feature type="compositionally biased region" description="Low complexity" evidence="1">
    <location>
        <begin position="105"/>
        <end position="114"/>
    </location>
</feature>
<reference evidence="3" key="1">
    <citation type="submission" date="2017-10" db="EMBL/GenBank/DDBJ databases">
        <title>Rapid genome shrinkage in a self-fertile nematode reveals novel sperm competition proteins.</title>
        <authorList>
            <person name="Yin D."/>
            <person name="Schwarz E.M."/>
            <person name="Thomas C.G."/>
            <person name="Felde R.L."/>
            <person name="Korf I.F."/>
            <person name="Cutter A.D."/>
            <person name="Schartner C.M."/>
            <person name="Ralston E.J."/>
            <person name="Meyer B.J."/>
            <person name="Haag E.S."/>
        </authorList>
    </citation>
    <scope>NUCLEOTIDE SEQUENCE [LARGE SCALE GENOMIC DNA]</scope>
    <source>
        <strain evidence="3">JU1422</strain>
    </source>
</reference>